<feature type="domain" description="Membrane protein 6-pyruvoyl-tetrahydropterin synthase-related" evidence="2">
    <location>
        <begin position="90"/>
        <end position="699"/>
    </location>
</feature>
<dbReference type="Pfam" id="PF10131">
    <property type="entry name" value="PTPS_related"/>
    <property type="match status" value="1"/>
</dbReference>
<dbReference type="GeneID" id="44998999"/>
<feature type="transmembrane region" description="Helical" evidence="1">
    <location>
        <begin position="142"/>
        <end position="160"/>
    </location>
</feature>
<accession>Q97G45</accession>
<feature type="transmembrane region" description="Helical" evidence="1">
    <location>
        <begin position="353"/>
        <end position="370"/>
    </location>
</feature>
<evidence type="ECO:0000259" key="2">
    <source>
        <dbReference type="Pfam" id="PF10131"/>
    </source>
</evidence>
<dbReference type="OrthoDB" id="1934309at2"/>
<keyword evidence="1" id="KW-0472">Membrane</keyword>
<feature type="transmembrane region" description="Helical" evidence="1">
    <location>
        <begin position="376"/>
        <end position="395"/>
    </location>
</feature>
<dbReference type="InterPro" id="IPR018776">
    <property type="entry name" value="Membrane_prot_PTPS-rel_domain"/>
</dbReference>
<dbReference type="RefSeq" id="WP_010965819.1">
    <property type="nucleotide sequence ID" value="NC_003030.1"/>
</dbReference>
<keyword evidence="4" id="KW-1185">Reference proteome</keyword>
<feature type="transmembrane region" description="Helical" evidence="1">
    <location>
        <begin position="166"/>
        <end position="183"/>
    </location>
</feature>
<dbReference type="KEGG" id="cac:CA_C2525"/>
<gene>
    <name evidence="3" type="ordered locus">CA_C2525</name>
</gene>
<feature type="transmembrane region" description="Helical" evidence="1">
    <location>
        <begin position="195"/>
        <end position="228"/>
    </location>
</feature>
<organism evidence="3 4">
    <name type="scientific">Clostridium acetobutylicum (strain ATCC 824 / DSM 792 / JCM 1419 / IAM 19013 / LMG 5710 / NBRC 13948 / NRRL B-527 / VKM B-1787 / 2291 / W)</name>
    <dbReference type="NCBI Taxonomy" id="272562"/>
    <lineage>
        <taxon>Bacteria</taxon>
        <taxon>Bacillati</taxon>
        <taxon>Bacillota</taxon>
        <taxon>Clostridia</taxon>
        <taxon>Eubacteriales</taxon>
        <taxon>Clostridiaceae</taxon>
        <taxon>Clostridium</taxon>
    </lineage>
</organism>
<dbReference type="AlphaFoldDB" id="Q97G45"/>
<proteinExistence type="predicted"/>
<dbReference type="eggNOG" id="COG5617">
    <property type="taxonomic scope" value="Bacteria"/>
</dbReference>
<feature type="transmembrane region" description="Helical" evidence="1">
    <location>
        <begin position="783"/>
        <end position="809"/>
    </location>
</feature>
<sequence length="822" mass="93829">MDKVNEKITNPDKIPHRNLKKDKLIFVRNLIILFIFSLITLVAINRNGQYPWGSDTYGHLYKANILFDSIKKGTLFLNYDRNWYNGVQPYRYWAPFPYYILAVINMFTNNMITTFDVFVELVFMVGGMGWLFWGYYTRRQNIAIVLAILWFFIPDNLRVLFSEGNIPFVTVISISPMVFFYYYKSMMGKKIRDYLRLAMLMSILTLTHAMISAIVGMALFIVGLAYAISKKRYYENIISLVYALLGMLCSSFWLYPALKGGIMSIDKGAVSDVMQSLTYPLTVSLDPLLRFKDIEMYYFGLSFGIVILFGILFATRNEIAPFVAALIILVGTTKSALPLLVKLPMNQLFWMRRFTAFAIAMIFIGLITWIKLRKSILIIILISLVVDSSASFYILGYNRPYPGDIAKTIDIACSIAKQRVGVLDNSTYGSFPTYYISYNSVNGVKQQVYGWAWQGATTANNIVTLNTALENHYFGLMFDRALEVGADTLVIRKRLITKKSQYKELDKYAAKVGYVKYTENDDAMIYMYPVKGTFGTEVNYEGIAIGSYASNITYLFPEFEVGTKPYFDDYTYGELKNKKAVYLAGFKYRDRDKAEELFLKLSRSGVKVLIDITGMEDSGFLNVTGQPIVIKNKFDELYFNGNKLNTAKFPSDYPSWNANFLNGVNNRKDYVVVDHRLIKYVGNKDNKNLTFIGLNIPYFVFLTKDEGLMKVLEQALDMKSYELPKRVVKDVKIQIKDNNIKVKGSSKEIVPIAALDSFVKLKGNYNSENNLIHLKSSSVEVKIIYPHMGVGIVISIIIIALTTALSIYIKLKNKDMLEEGDE</sequence>
<keyword evidence="1" id="KW-0812">Transmembrane</keyword>
<feature type="transmembrane region" description="Helical" evidence="1">
    <location>
        <begin position="117"/>
        <end position="135"/>
    </location>
</feature>
<dbReference type="PIR" id="C97211">
    <property type="entry name" value="C97211"/>
</dbReference>
<feature type="transmembrane region" description="Helical" evidence="1">
    <location>
        <begin position="25"/>
        <end position="44"/>
    </location>
</feature>
<dbReference type="HOGENOM" id="CLU_011519_0_0_9"/>
<evidence type="ECO:0000313" key="4">
    <source>
        <dbReference type="Proteomes" id="UP000000814"/>
    </source>
</evidence>
<dbReference type="PATRIC" id="fig|272562.8.peg.2719"/>
<dbReference type="Proteomes" id="UP000000814">
    <property type="component" value="Chromosome"/>
</dbReference>
<evidence type="ECO:0000313" key="3">
    <source>
        <dbReference type="EMBL" id="AAK80478.1"/>
    </source>
</evidence>
<feature type="transmembrane region" description="Helical" evidence="1">
    <location>
        <begin position="296"/>
        <end position="313"/>
    </location>
</feature>
<keyword evidence="1" id="KW-1133">Transmembrane helix</keyword>
<feature type="transmembrane region" description="Helical" evidence="1">
    <location>
        <begin position="319"/>
        <end position="341"/>
    </location>
</feature>
<dbReference type="EMBL" id="AE001437">
    <property type="protein sequence ID" value="AAK80478.1"/>
    <property type="molecule type" value="Genomic_DNA"/>
</dbReference>
<protein>
    <submittedName>
        <fullName evidence="3">Uncharacterized conserved membrane protein</fullName>
    </submittedName>
</protein>
<dbReference type="STRING" id="272562.CA_C2525"/>
<feature type="transmembrane region" description="Helical" evidence="1">
    <location>
        <begin position="240"/>
        <end position="258"/>
    </location>
</feature>
<reference evidence="3 4" key="1">
    <citation type="journal article" date="2001" name="J. Bacteriol.">
        <title>Genome sequence and comparative analysis of the solvent-producing bacterium Clostridium acetobutylicum.</title>
        <authorList>
            <person name="Nolling J."/>
            <person name="Breton G."/>
            <person name="Omelchenko M.V."/>
            <person name="Makarova K.S."/>
            <person name="Zeng Q."/>
            <person name="Gibson R."/>
            <person name="Lee H.M."/>
            <person name="Dubois J."/>
            <person name="Qiu D."/>
            <person name="Hitti J."/>
            <person name="Wolf Y.I."/>
            <person name="Tatusov R.L."/>
            <person name="Sabathe F."/>
            <person name="Doucette-Stamm L."/>
            <person name="Soucaille P."/>
            <person name="Daly M.J."/>
            <person name="Bennett G.N."/>
            <person name="Koonin E.V."/>
            <person name="Smith D.R."/>
        </authorList>
    </citation>
    <scope>NUCLEOTIDE SEQUENCE [LARGE SCALE GENOMIC DNA]</scope>
    <source>
        <strain evidence="4">ATCC 824 / DSM 792 / JCM 1419 / LMG 5710 / VKM B-1787</strain>
    </source>
</reference>
<evidence type="ECO:0000256" key="1">
    <source>
        <dbReference type="SAM" id="Phobius"/>
    </source>
</evidence>
<name>Q97G45_CLOAB</name>